<dbReference type="Proteomes" id="UP000001880">
    <property type="component" value="Chromosome"/>
</dbReference>
<evidence type="ECO:0000256" key="1">
    <source>
        <dbReference type="SAM" id="MobiDB-lite"/>
    </source>
</evidence>
<name>D0LYL8_HALO1</name>
<proteinExistence type="predicted"/>
<dbReference type="AlphaFoldDB" id="D0LYL8"/>
<dbReference type="EMBL" id="CP001804">
    <property type="protein sequence ID" value="ACY17884.1"/>
    <property type="molecule type" value="Genomic_DNA"/>
</dbReference>
<dbReference type="eggNOG" id="ENOG5033MQP">
    <property type="taxonomic scope" value="Bacteria"/>
</dbReference>
<accession>D0LYL8</accession>
<dbReference type="HOGENOM" id="CLU_688347_0_0_7"/>
<protein>
    <submittedName>
        <fullName evidence="2">Uncharacterized protein</fullName>
    </submittedName>
</protein>
<organism evidence="2 3">
    <name type="scientific">Haliangium ochraceum (strain DSM 14365 / JCM 11303 / SMP-2)</name>
    <dbReference type="NCBI Taxonomy" id="502025"/>
    <lineage>
        <taxon>Bacteria</taxon>
        <taxon>Pseudomonadati</taxon>
        <taxon>Myxococcota</taxon>
        <taxon>Polyangia</taxon>
        <taxon>Haliangiales</taxon>
        <taxon>Kofleriaceae</taxon>
        <taxon>Haliangium</taxon>
    </lineage>
</organism>
<reference evidence="2 3" key="1">
    <citation type="journal article" date="2010" name="Stand. Genomic Sci.">
        <title>Complete genome sequence of Haliangium ochraceum type strain (SMP-2).</title>
        <authorList>
            <consortium name="US DOE Joint Genome Institute (JGI-PGF)"/>
            <person name="Ivanova N."/>
            <person name="Daum C."/>
            <person name="Lang E."/>
            <person name="Abt B."/>
            <person name="Kopitz M."/>
            <person name="Saunders E."/>
            <person name="Lapidus A."/>
            <person name="Lucas S."/>
            <person name="Glavina Del Rio T."/>
            <person name="Nolan M."/>
            <person name="Tice H."/>
            <person name="Copeland A."/>
            <person name="Cheng J.F."/>
            <person name="Chen F."/>
            <person name="Bruce D."/>
            <person name="Goodwin L."/>
            <person name="Pitluck S."/>
            <person name="Mavromatis K."/>
            <person name="Pati A."/>
            <person name="Mikhailova N."/>
            <person name="Chen A."/>
            <person name="Palaniappan K."/>
            <person name="Land M."/>
            <person name="Hauser L."/>
            <person name="Chang Y.J."/>
            <person name="Jeffries C.D."/>
            <person name="Detter J.C."/>
            <person name="Brettin T."/>
            <person name="Rohde M."/>
            <person name="Goker M."/>
            <person name="Bristow J."/>
            <person name="Markowitz V."/>
            <person name="Eisen J.A."/>
            <person name="Hugenholtz P."/>
            <person name="Kyrpides N.C."/>
            <person name="Klenk H.P."/>
        </authorList>
    </citation>
    <scope>NUCLEOTIDE SEQUENCE [LARGE SCALE GENOMIC DNA]</scope>
    <source>
        <strain evidence="3">DSM 14365 / CIP 107738 / JCM 11303 / AJ 13395 / SMP-2</strain>
    </source>
</reference>
<gene>
    <name evidence="2" type="ordered locus">Hoch_5400</name>
</gene>
<evidence type="ECO:0000313" key="2">
    <source>
        <dbReference type="EMBL" id="ACY17884.1"/>
    </source>
</evidence>
<sequence length="370" mass="39026">MSTAREQGANRPSHTLERLSLLPMERLEPAATVDVGPAVGSSRLELPGPARHPTRPYLEPRVSAAGIAARILRGDGTAMALAALGEKLQVLALPAPPLAVSARSDGLWAMYRERLVHHDAAGAEVHSTDLAGITLVPGAEDAVWVVGLNQARLVDRAGTVRVTQAWRGGANSFGAAGALCARAPGSSGKEAALRCLDPDGALEQRALQQALLPLEQPLLIEEGTMVTLQGTTVRVRRADTDASMVAVRSAGLDASGQPFLLLGDDELMLVHADGKIRDLPAPTGAARLTPRAAIVARDSVKLYGGGQVLWYRSDAAPEPAQLDEAGYREDFFPEAWQLAPQHPVVAMNADTVLISTSGPEGLLLLRLRLP</sequence>
<feature type="region of interest" description="Disordered" evidence="1">
    <location>
        <begin position="38"/>
        <end position="57"/>
    </location>
</feature>
<evidence type="ECO:0000313" key="3">
    <source>
        <dbReference type="Proteomes" id="UP000001880"/>
    </source>
</evidence>
<keyword evidence="3" id="KW-1185">Reference proteome</keyword>
<dbReference type="KEGG" id="hoh:Hoch_5400"/>